<gene>
    <name evidence="2" type="ORF">CA983_12315</name>
</gene>
<dbReference type="CDD" id="cd02440">
    <property type="entry name" value="AdoMet_MTases"/>
    <property type="match status" value="1"/>
</dbReference>
<dbReference type="RefSeq" id="WP_086600935.1">
    <property type="nucleotide sequence ID" value="NZ_NGFN01000057.1"/>
</dbReference>
<reference evidence="2 3" key="1">
    <citation type="submission" date="2017-05" db="EMBL/GenBank/DDBJ databases">
        <title>Biotechnological potential of actinobacteria isolated from South African environments.</title>
        <authorList>
            <person name="Le Roes-Hill M."/>
            <person name="Prins A."/>
            <person name="Durrell K.A."/>
        </authorList>
    </citation>
    <scope>NUCLEOTIDE SEQUENCE [LARGE SCALE GENOMIC DNA]</scope>
    <source>
        <strain evidence="2 3">HMC13</strain>
    </source>
</reference>
<keyword evidence="3" id="KW-1185">Reference proteome</keyword>
<name>A0A243S6N4_9ACTN</name>
<sequence>MLTQVLDLLACPSCSAEVTQTSSTELKCSSCGRGAPVTPAFIDMVREPGKPDPAAPTTAQKLMESTAFVRLYEAVMRPFFSRLFAGFGNHIPDYAEEFEIYRKWLKLGEENTGTWLDLSCGAGYFTDQLAGAVPEATVVGLDISEAMLHKAVQETVGRRNVHLVRGDVRQLPFKEGVFDGVNNPGSLHLYADPVGAYEAVFRLLKPGGVYVASTFAVNDLVSSRIGVRMTGIRRTDLKQLPVQLEKVGFVNYRLIKFGSVFAFAVTKPEA</sequence>
<dbReference type="Gene3D" id="3.40.50.150">
    <property type="entry name" value="Vaccinia Virus protein VP39"/>
    <property type="match status" value="1"/>
</dbReference>
<dbReference type="Pfam" id="PF08241">
    <property type="entry name" value="Methyltransf_11"/>
    <property type="match status" value="1"/>
</dbReference>
<organism evidence="2 3">
    <name type="scientific">Streptomyces swartbergensis</name>
    <dbReference type="NCBI Taxonomy" id="487165"/>
    <lineage>
        <taxon>Bacteria</taxon>
        <taxon>Bacillati</taxon>
        <taxon>Actinomycetota</taxon>
        <taxon>Actinomycetes</taxon>
        <taxon>Kitasatosporales</taxon>
        <taxon>Streptomycetaceae</taxon>
        <taxon>Streptomyces</taxon>
    </lineage>
</organism>
<dbReference type="PANTHER" id="PTHR43591:SF99">
    <property type="entry name" value="OS06G0646000 PROTEIN"/>
    <property type="match status" value="1"/>
</dbReference>
<dbReference type="Proteomes" id="UP000195105">
    <property type="component" value="Unassembled WGS sequence"/>
</dbReference>
<dbReference type="PANTHER" id="PTHR43591">
    <property type="entry name" value="METHYLTRANSFERASE"/>
    <property type="match status" value="1"/>
</dbReference>
<accession>A0A243S6N4</accession>
<dbReference type="AlphaFoldDB" id="A0A243S6N4"/>
<dbReference type="GO" id="GO:0008757">
    <property type="term" value="F:S-adenosylmethionine-dependent methyltransferase activity"/>
    <property type="evidence" value="ECO:0007669"/>
    <property type="project" value="InterPro"/>
</dbReference>
<evidence type="ECO:0000313" key="3">
    <source>
        <dbReference type="Proteomes" id="UP000195105"/>
    </source>
</evidence>
<evidence type="ECO:0000313" key="2">
    <source>
        <dbReference type="EMBL" id="OUD02947.1"/>
    </source>
</evidence>
<dbReference type="EMBL" id="NGFN01000057">
    <property type="protein sequence ID" value="OUD02947.1"/>
    <property type="molecule type" value="Genomic_DNA"/>
</dbReference>
<dbReference type="InterPro" id="IPR029063">
    <property type="entry name" value="SAM-dependent_MTases_sf"/>
</dbReference>
<protein>
    <recommendedName>
        <fullName evidence="1">Methyltransferase type 11 domain-containing protein</fullName>
    </recommendedName>
</protein>
<dbReference type="SUPFAM" id="SSF53335">
    <property type="entry name" value="S-adenosyl-L-methionine-dependent methyltransferases"/>
    <property type="match status" value="1"/>
</dbReference>
<feature type="domain" description="Methyltransferase type 11" evidence="1">
    <location>
        <begin position="116"/>
        <end position="211"/>
    </location>
</feature>
<comment type="caution">
    <text evidence="2">The sequence shown here is derived from an EMBL/GenBank/DDBJ whole genome shotgun (WGS) entry which is preliminary data.</text>
</comment>
<dbReference type="InterPro" id="IPR013216">
    <property type="entry name" value="Methyltransf_11"/>
</dbReference>
<proteinExistence type="predicted"/>
<evidence type="ECO:0000259" key="1">
    <source>
        <dbReference type="Pfam" id="PF08241"/>
    </source>
</evidence>